<geneLocation type="plasmid" evidence="2">
    <name>1</name>
</geneLocation>
<name>A0A5E5RC53_PSEAI</name>
<keyword evidence="1" id="KW-1133">Transmembrane helix</keyword>
<keyword evidence="2" id="KW-0614">Plasmid</keyword>
<keyword evidence="1" id="KW-0472">Membrane</keyword>
<dbReference type="Gene3D" id="3.10.450.230">
    <property type="entry name" value="VirB8 protein"/>
    <property type="match status" value="1"/>
</dbReference>
<accession>A0A5E5RC53</accession>
<dbReference type="EMBL" id="LR700249">
    <property type="protein sequence ID" value="VVH85298.1"/>
    <property type="molecule type" value="Genomic_DNA"/>
</dbReference>
<dbReference type="AlphaFoldDB" id="A0A5E5RC53"/>
<reference evidence="2" key="1">
    <citation type="submission" date="2019-09" db="EMBL/GenBank/DDBJ databases">
        <authorList>
            <person name="Gross C."/>
            <person name="Bohn E."/>
        </authorList>
    </citation>
    <scope>NUCLEOTIDE SEQUENCE</scope>
    <source>
        <strain evidence="2">ID40</strain>
        <plasmid evidence="2">1</plasmid>
    </source>
</reference>
<protein>
    <recommendedName>
        <fullName evidence="3">Bacterial virulence protein VirB8 domain-containing protein</fullName>
    </recommendedName>
</protein>
<sequence>MVGIVDNTGIARAEKSDQPRRDTKLQVTINWLLVAILVLVVAIVVLSVSLSSMAEKASRNLEIAYVKLYPNGNREISYFKRQPYQEYLPATVDALLKEFIRVRFGVFPPTITRDYGQVGMFVSGALYQRFVDEEKSGGFDAVKKAAAIAAKEATEDRISIADIWIDHYDTVPAVFSNKSAEVVRTNIYYTKVSTSPQGFEKSRSAKIARLQWRLVDKKELEELASKNTKILDVNPIGLEIVDYEEIDDPAGIKATRSEVQPQ</sequence>
<keyword evidence="1" id="KW-0812">Transmembrane</keyword>
<feature type="transmembrane region" description="Helical" evidence="1">
    <location>
        <begin position="29"/>
        <end position="50"/>
    </location>
</feature>
<evidence type="ECO:0000256" key="1">
    <source>
        <dbReference type="SAM" id="Phobius"/>
    </source>
</evidence>
<organism evidence="2">
    <name type="scientific">Pseudomonas aeruginosa</name>
    <dbReference type="NCBI Taxonomy" id="287"/>
    <lineage>
        <taxon>Bacteria</taxon>
        <taxon>Pseudomonadati</taxon>
        <taxon>Pseudomonadota</taxon>
        <taxon>Gammaproteobacteria</taxon>
        <taxon>Pseudomonadales</taxon>
        <taxon>Pseudomonadaceae</taxon>
        <taxon>Pseudomonas</taxon>
    </lineage>
</organism>
<evidence type="ECO:0008006" key="3">
    <source>
        <dbReference type="Google" id="ProtNLM"/>
    </source>
</evidence>
<dbReference type="RefSeq" id="WP_058159016.1">
    <property type="nucleotide sequence ID" value="NZ_JAOXKL010000053.1"/>
</dbReference>
<proteinExistence type="predicted"/>
<evidence type="ECO:0000313" key="2">
    <source>
        <dbReference type="EMBL" id="VVH85298.1"/>
    </source>
</evidence>
<gene>
    <name evidence="2" type="ORF">TUEID40_06521</name>
</gene>